<evidence type="ECO:0000313" key="8">
    <source>
        <dbReference type="Proteomes" id="UP000594001"/>
    </source>
</evidence>
<dbReference type="Pfam" id="PF02609">
    <property type="entry name" value="Exonuc_VII_S"/>
    <property type="match status" value="1"/>
</dbReference>
<dbReference type="SUPFAM" id="SSF116842">
    <property type="entry name" value="XseB-like"/>
    <property type="match status" value="1"/>
</dbReference>
<keyword evidence="8" id="KW-1185">Reference proteome</keyword>
<comment type="function">
    <text evidence="6">Bidirectionally degrades single-stranded DNA into large acid-insoluble oligonucleotides, which are then degraded further into small acid-soluble oligonucleotides.</text>
</comment>
<name>A0A7L9RU93_9PROT</name>
<dbReference type="EC" id="3.1.11.6" evidence="6"/>
<dbReference type="GO" id="GO:0009318">
    <property type="term" value="C:exodeoxyribonuclease VII complex"/>
    <property type="evidence" value="ECO:0007669"/>
    <property type="project" value="UniProtKB-UniRule"/>
</dbReference>
<evidence type="ECO:0000256" key="6">
    <source>
        <dbReference type="HAMAP-Rule" id="MF_00337"/>
    </source>
</evidence>
<dbReference type="Proteomes" id="UP000594001">
    <property type="component" value="Chromosome"/>
</dbReference>
<dbReference type="RefSeq" id="WP_350331656.1">
    <property type="nucleotide sequence ID" value="NZ_CP054719.1"/>
</dbReference>
<dbReference type="Gene3D" id="1.10.287.1040">
    <property type="entry name" value="Exonuclease VII, small subunit"/>
    <property type="match status" value="1"/>
</dbReference>
<gene>
    <name evidence="6 7" type="primary">xseB</name>
    <name evidence="7" type="ORF">CPBP_00881</name>
</gene>
<dbReference type="InterPro" id="IPR003761">
    <property type="entry name" value="Exonuc_VII_S"/>
</dbReference>
<organism evidence="7 8">
    <name type="scientific">Candidatus Bodocaedibacter vickermanii</name>
    <dbReference type="NCBI Taxonomy" id="2741701"/>
    <lineage>
        <taxon>Bacteria</taxon>
        <taxon>Pseudomonadati</taxon>
        <taxon>Pseudomonadota</taxon>
        <taxon>Alphaproteobacteria</taxon>
        <taxon>Holosporales</taxon>
        <taxon>Candidatus Paracaedibacteraceae</taxon>
        <taxon>Candidatus Bodocaedibacter</taxon>
    </lineage>
</organism>
<dbReference type="NCBIfam" id="TIGR01280">
    <property type="entry name" value="xseB"/>
    <property type="match status" value="1"/>
</dbReference>
<keyword evidence="4 6" id="KW-0378">Hydrolase</keyword>
<dbReference type="KEGG" id="pbal:CPBP_00881"/>
<dbReference type="GO" id="GO:0006308">
    <property type="term" value="P:DNA catabolic process"/>
    <property type="evidence" value="ECO:0007669"/>
    <property type="project" value="UniProtKB-UniRule"/>
</dbReference>
<comment type="catalytic activity">
    <reaction evidence="6">
        <text>Exonucleolytic cleavage in either 5'- to 3'- or 3'- to 5'-direction to yield nucleoside 5'-phosphates.</text>
        <dbReference type="EC" id="3.1.11.6"/>
    </reaction>
</comment>
<dbReference type="GO" id="GO:0008855">
    <property type="term" value="F:exodeoxyribonuclease VII activity"/>
    <property type="evidence" value="ECO:0007669"/>
    <property type="project" value="UniProtKB-UniRule"/>
</dbReference>
<keyword evidence="2 6" id="KW-0963">Cytoplasm</keyword>
<evidence type="ECO:0000256" key="3">
    <source>
        <dbReference type="ARBA" id="ARBA00022722"/>
    </source>
</evidence>
<proteinExistence type="inferred from homology"/>
<comment type="similarity">
    <text evidence="1 6">Belongs to the XseB family.</text>
</comment>
<keyword evidence="3 6" id="KW-0540">Nuclease</keyword>
<dbReference type="PANTHER" id="PTHR34137:SF1">
    <property type="entry name" value="EXODEOXYRIBONUCLEASE 7 SMALL SUBUNIT"/>
    <property type="match status" value="1"/>
</dbReference>
<reference evidence="7 8" key="1">
    <citation type="submission" date="2020-06" db="EMBL/GenBank/DDBJ databases">
        <title>The endosymbiont of the kinetoplastid Bodo saltans is a Paracaedibacter-like alpha-proteobacterium possessing a putative toxin-antitoxin system.</title>
        <authorList>
            <person name="Midha S."/>
            <person name="Rigden D.J."/>
            <person name="Siozios S."/>
            <person name="Hurst G.D.D."/>
            <person name="Jackson A.P."/>
        </authorList>
    </citation>
    <scope>NUCLEOTIDE SEQUENCE [LARGE SCALE GENOMIC DNA]</scope>
    <source>
        <strain evidence="7">Lake Konstanz</strain>
    </source>
</reference>
<dbReference type="PIRSF" id="PIRSF006488">
    <property type="entry name" value="Exonuc_VII_S"/>
    <property type="match status" value="1"/>
</dbReference>
<keyword evidence="5 6" id="KW-0269">Exonuclease</keyword>
<protein>
    <recommendedName>
        <fullName evidence="6">Exodeoxyribonuclease 7 small subunit</fullName>
        <ecNumber evidence="6">3.1.11.6</ecNumber>
    </recommendedName>
    <alternativeName>
        <fullName evidence="6">Exodeoxyribonuclease VII small subunit</fullName>
        <shortName evidence="6">Exonuclease VII small subunit</shortName>
    </alternativeName>
</protein>
<dbReference type="InterPro" id="IPR037004">
    <property type="entry name" value="Exonuc_VII_ssu_sf"/>
</dbReference>
<sequence>MTTTLSFEDAMKRLEEIVQFLERGNIPLEEAVQAYEEGMILKQFCLEKLEHAQLRIEKVAGVPKKEPESVE</sequence>
<evidence type="ECO:0000256" key="1">
    <source>
        <dbReference type="ARBA" id="ARBA00009998"/>
    </source>
</evidence>
<evidence type="ECO:0000256" key="4">
    <source>
        <dbReference type="ARBA" id="ARBA00022801"/>
    </source>
</evidence>
<dbReference type="GO" id="GO:0005829">
    <property type="term" value="C:cytosol"/>
    <property type="evidence" value="ECO:0007669"/>
    <property type="project" value="TreeGrafter"/>
</dbReference>
<dbReference type="HAMAP" id="MF_00337">
    <property type="entry name" value="Exonuc_7_S"/>
    <property type="match status" value="1"/>
</dbReference>
<evidence type="ECO:0000256" key="5">
    <source>
        <dbReference type="ARBA" id="ARBA00022839"/>
    </source>
</evidence>
<comment type="subcellular location">
    <subcellularLocation>
        <location evidence="6">Cytoplasm</location>
    </subcellularLocation>
</comment>
<dbReference type="PANTHER" id="PTHR34137">
    <property type="entry name" value="EXODEOXYRIBONUCLEASE 7 SMALL SUBUNIT"/>
    <property type="match status" value="1"/>
</dbReference>
<dbReference type="AlphaFoldDB" id="A0A7L9RU93"/>
<dbReference type="EMBL" id="CP054719">
    <property type="protein sequence ID" value="QOL20101.1"/>
    <property type="molecule type" value="Genomic_DNA"/>
</dbReference>
<evidence type="ECO:0000313" key="7">
    <source>
        <dbReference type="EMBL" id="QOL20101.1"/>
    </source>
</evidence>
<comment type="subunit">
    <text evidence="6">Heterooligomer composed of large and small subunits.</text>
</comment>
<accession>A0A7L9RU93</accession>
<evidence type="ECO:0000256" key="2">
    <source>
        <dbReference type="ARBA" id="ARBA00022490"/>
    </source>
</evidence>